<organism evidence="3 4">
    <name type="scientific">Cylindrotheca closterium</name>
    <dbReference type="NCBI Taxonomy" id="2856"/>
    <lineage>
        <taxon>Eukaryota</taxon>
        <taxon>Sar</taxon>
        <taxon>Stramenopiles</taxon>
        <taxon>Ochrophyta</taxon>
        <taxon>Bacillariophyta</taxon>
        <taxon>Bacillariophyceae</taxon>
        <taxon>Bacillariophycidae</taxon>
        <taxon>Bacillariales</taxon>
        <taxon>Bacillariaceae</taxon>
        <taxon>Cylindrotheca</taxon>
    </lineage>
</organism>
<accession>A0AAD2FWG2</accession>
<comment type="caution">
    <text evidence="3">The sequence shown here is derived from an EMBL/GenBank/DDBJ whole genome shotgun (WGS) entry which is preliminary data.</text>
</comment>
<evidence type="ECO:0000313" key="4">
    <source>
        <dbReference type="Proteomes" id="UP001295423"/>
    </source>
</evidence>
<sequence length="731" mass="82854">MGKDPTQHGQASQGWQFWSIGGDDSEQPASHEVKKAPTYQVVNDKKPVKPARHDAPTKLLKSSTNDTNSTIIMKRDGWQFWALGEQPTNDEQTSISVSAPIHKASSSQVIVTSGPKKGWKFWAIGVTDSPNSMNPNDLIPSDNFNNTDQASVALNAKDPVDSRAECAWRYWSQMHHQEELIASPSDFDCQEAWQFWAIGVSDASSQVSLLTEAFEMDPPMVKVVKIRTLQPIEPRNESGWRYWSSMKKDAAILKSKEINTKQGWRFWAIGEANRAAMMDQKQLIASEHFAVEPPIMKPVAPKMSLSQDESGWRYWSRVQQTEDVTKATATNAVSKKQGWQFWAIGSTNHQSSSARKKHQLSSGLQKDSWVIKTKERNEKEARGESDWQYWSKLLTEDAALTSANVGKKQGWQFWALGSSNQASAYRKTVVSEGRDVEFPAIMNSRNTTMDPIEQGGWRYWSRVNEDSHEDLQRDDIMPLSHFPLYSQGATTAATFSANPKFYTIQKKLERIDEEKGSKDTLSCDEDLKIEDSETSQARQPLHADGDNANDSIPLSSVTAAEATKLTTIQETKTITMKKKASNAIQNFKKSLPTFEKQKEKLLSMDSKLRPNKKKHTHSEPPIIPKRGILPKDWVHKSQTRTRNNLASIKEKQERYKQEASLLFAQAEQRKQEERRLNEDMSDWIFEDAVLRGIAATVTNAVDAMEYVVSTFRQTKSTMKEEEEAIQFSNHK</sequence>
<feature type="region of interest" description="Disordered" evidence="2">
    <location>
        <begin position="532"/>
        <end position="552"/>
    </location>
</feature>
<feature type="coiled-coil region" evidence="1">
    <location>
        <begin position="638"/>
        <end position="676"/>
    </location>
</feature>
<gene>
    <name evidence="3" type="ORF">CYCCA115_LOCUS15341</name>
</gene>
<reference evidence="3" key="1">
    <citation type="submission" date="2023-08" db="EMBL/GenBank/DDBJ databases">
        <authorList>
            <person name="Audoor S."/>
            <person name="Bilcke G."/>
        </authorList>
    </citation>
    <scope>NUCLEOTIDE SEQUENCE</scope>
</reference>
<proteinExistence type="predicted"/>
<protein>
    <submittedName>
        <fullName evidence="3">Uncharacterized protein</fullName>
    </submittedName>
</protein>
<dbReference type="AlphaFoldDB" id="A0AAD2FWG2"/>
<feature type="region of interest" description="Disordered" evidence="2">
    <location>
        <begin position="1"/>
        <end position="37"/>
    </location>
</feature>
<evidence type="ECO:0000256" key="2">
    <source>
        <dbReference type="SAM" id="MobiDB-lite"/>
    </source>
</evidence>
<name>A0AAD2FWG2_9STRA</name>
<evidence type="ECO:0000313" key="3">
    <source>
        <dbReference type="EMBL" id="CAJ1954749.1"/>
    </source>
</evidence>
<dbReference type="EMBL" id="CAKOGP040001869">
    <property type="protein sequence ID" value="CAJ1954749.1"/>
    <property type="molecule type" value="Genomic_DNA"/>
</dbReference>
<feature type="compositionally biased region" description="Polar residues" evidence="2">
    <location>
        <begin position="7"/>
        <end position="16"/>
    </location>
</feature>
<evidence type="ECO:0000256" key="1">
    <source>
        <dbReference type="SAM" id="Coils"/>
    </source>
</evidence>
<keyword evidence="1" id="KW-0175">Coiled coil</keyword>
<keyword evidence="4" id="KW-1185">Reference proteome</keyword>
<dbReference type="Proteomes" id="UP001295423">
    <property type="component" value="Unassembled WGS sequence"/>
</dbReference>